<feature type="region of interest" description="Disordered" evidence="1">
    <location>
        <begin position="44"/>
        <end position="71"/>
    </location>
</feature>
<evidence type="ECO:0008006" key="4">
    <source>
        <dbReference type="Google" id="ProtNLM"/>
    </source>
</evidence>
<dbReference type="PATRIC" id="fig|1208323.3.peg.367"/>
<comment type="caution">
    <text evidence="2">The sequence shown here is derived from an EMBL/GenBank/DDBJ whole genome shotgun (WGS) entry which is preliminary data.</text>
</comment>
<sequence length="150" mass="16529">MRHKTWALVSDGVRARILRDLEDGAAQDPIEFISQAKSIHLRDHLSDKPGRSVASGAGGRRSAMEPGSDPVLRDMQDFAQETLSVLEDHFRKGHLTRLAIFAAPKMLGVLRREIPASLNSAVILERDLNLVNLSEVDLRDAVIQALGKES</sequence>
<accession>K2JIW4</accession>
<dbReference type="Pfam" id="PF10116">
    <property type="entry name" value="Host_attach"/>
    <property type="match status" value="1"/>
</dbReference>
<dbReference type="EMBL" id="AMRK01000001">
    <property type="protein sequence ID" value="EKE74417.1"/>
    <property type="molecule type" value="Genomic_DNA"/>
</dbReference>
<gene>
    <name evidence="2" type="ORF">B30_01785</name>
</gene>
<dbReference type="RefSeq" id="WP_009570265.1">
    <property type="nucleotide sequence ID" value="NZ_AMRK01000001.1"/>
</dbReference>
<name>K2JIW4_9RHOB</name>
<protein>
    <recommendedName>
        <fullName evidence="4">Host attachment protein</fullName>
    </recommendedName>
</protein>
<reference evidence="2 3" key="1">
    <citation type="submission" date="2012-09" db="EMBL/GenBank/DDBJ databases">
        <title>Celeribacter baekdonensis B30 Genome Sequencing.</title>
        <authorList>
            <person name="Wang W."/>
        </authorList>
    </citation>
    <scope>NUCLEOTIDE SEQUENCE [LARGE SCALE GENOMIC DNA]</scope>
    <source>
        <strain evidence="2 3">B30</strain>
    </source>
</reference>
<dbReference type="eggNOG" id="COG5622">
    <property type="taxonomic scope" value="Bacteria"/>
</dbReference>
<evidence type="ECO:0000313" key="3">
    <source>
        <dbReference type="Proteomes" id="UP000006762"/>
    </source>
</evidence>
<dbReference type="OrthoDB" id="9812459at2"/>
<proteinExistence type="predicted"/>
<keyword evidence="3" id="KW-1185">Reference proteome</keyword>
<dbReference type="AlphaFoldDB" id="K2JIW4"/>
<evidence type="ECO:0000313" key="2">
    <source>
        <dbReference type="EMBL" id="EKE74417.1"/>
    </source>
</evidence>
<dbReference type="STRING" id="1208323.B30_01785"/>
<dbReference type="InterPro" id="IPR019291">
    <property type="entry name" value="Host_attachment_protein"/>
</dbReference>
<dbReference type="Proteomes" id="UP000006762">
    <property type="component" value="Unassembled WGS sequence"/>
</dbReference>
<evidence type="ECO:0000256" key="1">
    <source>
        <dbReference type="SAM" id="MobiDB-lite"/>
    </source>
</evidence>
<organism evidence="2 3">
    <name type="scientific">Celeribacter baekdonensis B30</name>
    <dbReference type="NCBI Taxonomy" id="1208323"/>
    <lineage>
        <taxon>Bacteria</taxon>
        <taxon>Pseudomonadati</taxon>
        <taxon>Pseudomonadota</taxon>
        <taxon>Alphaproteobacteria</taxon>
        <taxon>Rhodobacterales</taxon>
        <taxon>Roseobacteraceae</taxon>
        <taxon>Celeribacter</taxon>
    </lineage>
</organism>